<evidence type="ECO:0000313" key="2">
    <source>
        <dbReference type="EMBL" id="KAF7293489.1"/>
    </source>
</evidence>
<evidence type="ECO:0000313" key="3">
    <source>
        <dbReference type="Proteomes" id="UP000636479"/>
    </source>
</evidence>
<dbReference type="Proteomes" id="UP000636479">
    <property type="component" value="Unassembled WGS sequence"/>
</dbReference>
<dbReference type="EMBL" id="JACAZF010000010">
    <property type="protein sequence ID" value="KAF7293489.1"/>
    <property type="molecule type" value="Genomic_DNA"/>
</dbReference>
<proteinExistence type="predicted"/>
<dbReference type="AlphaFoldDB" id="A0A8H6VTM8"/>
<keyword evidence="3" id="KW-1185">Reference proteome</keyword>
<evidence type="ECO:0000256" key="1">
    <source>
        <dbReference type="SAM" id="MobiDB-lite"/>
    </source>
</evidence>
<feature type="region of interest" description="Disordered" evidence="1">
    <location>
        <begin position="43"/>
        <end position="68"/>
    </location>
</feature>
<comment type="caution">
    <text evidence="2">The sequence shown here is derived from an EMBL/GenBank/DDBJ whole genome shotgun (WGS) entry which is preliminary data.</text>
</comment>
<name>A0A8H6VTM8_9AGAR</name>
<reference evidence="2" key="1">
    <citation type="submission" date="2020-05" db="EMBL/GenBank/DDBJ databases">
        <title>Mycena genomes resolve the evolution of fungal bioluminescence.</title>
        <authorList>
            <person name="Tsai I.J."/>
        </authorList>
    </citation>
    <scope>NUCLEOTIDE SEQUENCE</scope>
    <source>
        <strain evidence="2">171206Taipei</strain>
    </source>
</reference>
<dbReference type="RefSeq" id="XP_037215652.1">
    <property type="nucleotide sequence ID" value="XM_037367820.1"/>
</dbReference>
<accession>A0A8H6VTM8</accession>
<sequence length="391" mass="44587">MPALVMATQTKSLGRSFALIVGLCGSVRRSLLNWAEVGLMRLGPKRPATPRQPGLRYEPSSPKRSSITRLRPSRLKRNASHLKAARTPKRISWSTKSLRNALTYSHHLIYIDMSDSSWPDRCFVQNKECFDCPSPELCLCLSCALTMLSPRPCSYPLLRYKIGSPYRPPSHTMARIPNSTLVRKAAHKTPSHLPKQHTKPIPIYNKPNQDAIREMKRHWNRTRFLRLNSFSLRRANTPGQQGWQLADDVQIRDIDLTGIQEPVAVLDENNQLLVAAFPKGLTKKSADMLLHHIITLAYIIKEGHRWSDEAESVLIWNRALGKPFFKIVVTFLKTHRFYRDVASVSHRINAMINVVDPVAYRGLQELRTLSQAEQQLEHVVSTILSSWRVGK</sequence>
<dbReference type="GeneID" id="59350336"/>
<protein>
    <submittedName>
        <fullName evidence="2">Uncharacterized protein</fullName>
    </submittedName>
</protein>
<organism evidence="2 3">
    <name type="scientific">Mycena indigotica</name>
    <dbReference type="NCBI Taxonomy" id="2126181"/>
    <lineage>
        <taxon>Eukaryota</taxon>
        <taxon>Fungi</taxon>
        <taxon>Dikarya</taxon>
        <taxon>Basidiomycota</taxon>
        <taxon>Agaricomycotina</taxon>
        <taxon>Agaricomycetes</taxon>
        <taxon>Agaricomycetidae</taxon>
        <taxon>Agaricales</taxon>
        <taxon>Marasmiineae</taxon>
        <taxon>Mycenaceae</taxon>
        <taxon>Mycena</taxon>
    </lineage>
</organism>
<gene>
    <name evidence="2" type="ORF">MIND_01126800</name>
</gene>